<accession>A0A1F4ZBG9</accession>
<name>A0A1F4ZBG9_9BACT</name>
<protein>
    <submittedName>
        <fullName evidence="2">Uncharacterized protein</fullName>
    </submittedName>
</protein>
<evidence type="ECO:0000256" key="1">
    <source>
        <dbReference type="SAM" id="MobiDB-lite"/>
    </source>
</evidence>
<feature type="compositionally biased region" description="Low complexity" evidence="1">
    <location>
        <begin position="76"/>
        <end position="97"/>
    </location>
</feature>
<reference evidence="2 3" key="1">
    <citation type="journal article" date="2016" name="Nat. Commun.">
        <title>Thousands of microbial genomes shed light on interconnected biogeochemical processes in an aquifer system.</title>
        <authorList>
            <person name="Anantharaman K."/>
            <person name="Brown C.T."/>
            <person name="Hug L.A."/>
            <person name="Sharon I."/>
            <person name="Castelle C.J."/>
            <person name="Probst A.J."/>
            <person name="Thomas B.C."/>
            <person name="Singh A."/>
            <person name="Wilkins M.J."/>
            <person name="Karaoz U."/>
            <person name="Brodie E.L."/>
            <person name="Williams K.H."/>
            <person name="Hubbard S.S."/>
            <person name="Banfield J.F."/>
        </authorList>
    </citation>
    <scope>NUCLEOTIDE SEQUENCE [LARGE SCALE GENOMIC DNA]</scope>
</reference>
<dbReference type="Proteomes" id="UP000177080">
    <property type="component" value="Unassembled WGS sequence"/>
</dbReference>
<dbReference type="STRING" id="1797259.A2989_02935"/>
<proteinExistence type="predicted"/>
<dbReference type="EMBL" id="MEXN01000005">
    <property type="protein sequence ID" value="OGD03612.1"/>
    <property type="molecule type" value="Genomic_DNA"/>
</dbReference>
<sequence>MISLDQSQIKCVNCQEVALTDGSKVWVCQNCGTENPAVSTAAMPITSTSAEPMEAISPVPPVIPASIPDMTMGTTATAAPTVPITPATPAAPAVASPLDPNQVQPLQ</sequence>
<comment type="caution">
    <text evidence="2">The sequence shown here is derived from an EMBL/GenBank/DDBJ whole genome shotgun (WGS) entry which is preliminary data.</text>
</comment>
<feature type="region of interest" description="Disordered" evidence="1">
    <location>
        <begin position="76"/>
        <end position="107"/>
    </location>
</feature>
<evidence type="ECO:0000313" key="3">
    <source>
        <dbReference type="Proteomes" id="UP000177080"/>
    </source>
</evidence>
<gene>
    <name evidence="2" type="ORF">A2989_02935</name>
</gene>
<dbReference type="AlphaFoldDB" id="A0A1F4ZBG9"/>
<organism evidence="2 3">
    <name type="scientific">Candidatus Amesbacteria bacterium RIFCSPLOWO2_01_FULL_48_25</name>
    <dbReference type="NCBI Taxonomy" id="1797259"/>
    <lineage>
        <taxon>Bacteria</taxon>
        <taxon>Candidatus Amesiibacteriota</taxon>
    </lineage>
</organism>
<evidence type="ECO:0000313" key="2">
    <source>
        <dbReference type="EMBL" id="OGD03612.1"/>
    </source>
</evidence>